<organism evidence="3 4">
    <name type="scientific">Zobellella taiwanensis</name>
    <dbReference type="NCBI Taxonomy" id="347535"/>
    <lineage>
        <taxon>Bacteria</taxon>
        <taxon>Pseudomonadati</taxon>
        <taxon>Pseudomonadota</taxon>
        <taxon>Gammaproteobacteria</taxon>
        <taxon>Aeromonadales</taxon>
        <taxon>Aeromonadaceae</taxon>
        <taxon>Zobellella</taxon>
    </lineage>
</organism>
<dbReference type="Gene3D" id="3.90.1140.10">
    <property type="entry name" value="Cyclic phosphodiesterase"/>
    <property type="match status" value="1"/>
</dbReference>
<dbReference type="EMBL" id="PXYH01000012">
    <property type="protein sequence ID" value="PSJ41468.1"/>
    <property type="molecule type" value="Genomic_DNA"/>
</dbReference>
<proteinExistence type="inferred from homology"/>
<dbReference type="GO" id="GO:0008664">
    <property type="term" value="F:RNA 2',3'-cyclic 3'-phosphodiesterase activity"/>
    <property type="evidence" value="ECO:0007669"/>
    <property type="project" value="UniProtKB-EC"/>
</dbReference>
<dbReference type="AlphaFoldDB" id="A0A2P7QU38"/>
<comment type="similarity">
    <text evidence="2">Belongs to the 2H phosphoesterase superfamily. ThpR family.</text>
</comment>
<dbReference type="GO" id="GO:0004113">
    <property type="term" value="F:2',3'-cyclic-nucleotide 3'-phosphodiesterase activity"/>
    <property type="evidence" value="ECO:0007669"/>
    <property type="project" value="InterPro"/>
</dbReference>
<dbReference type="Pfam" id="PF13563">
    <property type="entry name" value="2_5_RNA_ligase2"/>
    <property type="match status" value="1"/>
</dbReference>
<sequence>MASDDNRLFLAFPARELASPLARLQDRLSLPGRRIPAAQLHLTLLFIGRLGHDDRAALLRRLARMPMPGFELVLDRLGCFPRAGVVWAGPSAPPAVLMTLAGAVELACRTLGQPRPHRAYRPHITLFRHCTTDTLPPMSPLVYRPRELCLYHSELTAEGPLYHCLQRWPLTD</sequence>
<gene>
    <name evidence="3" type="primary">thpR</name>
    <name evidence="3" type="ORF">C7I36_10015</name>
</gene>
<evidence type="ECO:0000313" key="3">
    <source>
        <dbReference type="EMBL" id="PSJ41468.1"/>
    </source>
</evidence>
<dbReference type="PANTHER" id="PTHR35561">
    <property type="entry name" value="RNA 2',3'-CYCLIC PHOSPHODIESTERASE"/>
    <property type="match status" value="1"/>
</dbReference>
<keyword evidence="1 2" id="KW-0378">Hydrolase</keyword>
<dbReference type="RefSeq" id="WP_106453586.1">
    <property type="nucleotide sequence ID" value="NZ_PXYH01000012.1"/>
</dbReference>
<feature type="short sequence motif" description="HXTX 2" evidence="2">
    <location>
        <begin position="123"/>
        <end position="126"/>
    </location>
</feature>
<keyword evidence="4" id="KW-1185">Reference proteome</keyword>
<dbReference type="HAMAP" id="MF_01940">
    <property type="entry name" value="RNA_CPDase"/>
    <property type="match status" value="1"/>
</dbReference>
<comment type="caution">
    <text evidence="3">The sequence shown here is derived from an EMBL/GenBank/DDBJ whole genome shotgun (WGS) entry which is preliminary data.</text>
</comment>
<dbReference type="PANTHER" id="PTHR35561:SF1">
    <property type="entry name" value="RNA 2',3'-CYCLIC PHOSPHODIESTERASE"/>
    <property type="match status" value="1"/>
</dbReference>
<feature type="active site" description="Proton donor" evidence="2">
    <location>
        <position position="41"/>
    </location>
</feature>
<evidence type="ECO:0000313" key="4">
    <source>
        <dbReference type="Proteomes" id="UP000242181"/>
    </source>
</evidence>
<reference evidence="3 4" key="1">
    <citation type="submission" date="2018-03" db="EMBL/GenBank/DDBJ databases">
        <title>The draft genome of Zobellella taiwanensis JCM 13381.</title>
        <authorList>
            <person name="Liu L."/>
            <person name="Li L."/>
            <person name="Wang T."/>
            <person name="Zhang X."/>
            <person name="Liang L."/>
        </authorList>
    </citation>
    <scope>NUCLEOTIDE SEQUENCE [LARGE SCALE GENOMIC DNA]</scope>
    <source>
        <strain evidence="3 4">JCM 13381</strain>
    </source>
</reference>
<evidence type="ECO:0000256" key="2">
    <source>
        <dbReference type="HAMAP-Rule" id="MF_01940"/>
    </source>
</evidence>
<protein>
    <recommendedName>
        <fullName evidence="2">RNA 2',3'-cyclic phosphodiesterase</fullName>
        <shortName evidence="2">RNA 2',3'-CPDase</shortName>
        <ecNumber evidence="2">3.1.4.58</ecNumber>
    </recommendedName>
</protein>
<feature type="active site" description="Proton acceptor" evidence="2">
    <location>
        <position position="123"/>
    </location>
</feature>
<comment type="function">
    <text evidence="2">Hydrolyzes RNA 2',3'-cyclic phosphodiester to an RNA 2'-phosphomonoester.</text>
</comment>
<comment type="catalytic activity">
    <reaction evidence="2">
        <text>a 3'-end 2',3'-cyclophospho-ribonucleotide-RNA + H2O = a 3'-end 2'-phospho-ribonucleotide-RNA + H(+)</text>
        <dbReference type="Rhea" id="RHEA:11828"/>
        <dbReference type="Rhea" id="RHEA-COMP:10464"/>
        <dbReference type="Rhea" id="RHEA-COMP:17353"/>
        <dbReference type="ChEBI" id="CHEBI:15377"/>
        <dbReference type="ChEBI" id="CHEBI:15378"/>
        <dbReference type="ChEBI" id="CHEBI:83064"/>
        <dbReference type="ChEBI" id="CHEBI:173113"/>
        <dbReference type="EC" id="3.1.4.58"/>
    </reaction>
</comment>
<dbReference type="Proteomes" id="UP000242181">
    <property type="component" value="Unassembled WGS sequence"/>
</dbReference>
<name>A0A2P7QU38_9GAMM</name>
<dbReference type="InterPro" id="IPR004175">
    <property type="entry name" value="RNA_CPDase"/>
</dbReference>
<accession>A0A2P7QU38</accession>
<dbReference type="EC" id="3.1.4.58" evidence="2"/>
<evidence type="ECO:0000256" key="1">
    <source>
        <dbReference type="ARBA" id="ARBA00022801"/>
    </source>
</evidence>
<dbReference type="SUPFAM" id="SSF55144">
    <property type="entry name" value="LigT-like"/>
    <property type="match status" value="1"/>
</dbReference>
<dbReference type="OrthoDB" id="7061261at2"/>
<dbReference type="NCBIfam" id="TIGR02258">
    <property type="entry name" value="2_5_ligase"/>
    <property type="match status" value="1"/>
</dbReference>
<feature type="short sequence motif" description="HXTX 1" evidence="2">
    <location>
        <begin position="41"/>
        <end position="44"/>
    </location>
</feature>
<dbReference type="InterPro" id="IPR009097">
    <property type="entry name" value="Cyclic_Pdiesterase"/>
</dbReference>